<accession>A0ABD2I8S0</accession>
<keyword evidence="3" id="KW-1185">Reference proteome</keyword>
<protein>
    <submittedName>
        <fullName evidence="2">Uncharacterized protein</fullName>
    </submittedName>
</protein>
<comment type="caution">
    <text evidence="2">The sequence shown here is derived from an EMBL/GenBank/DDBJ whole genome shotgun (WGS) entry which is preliminary data.</text>
</comment>
<proteinExistence type="predicted"/>
<name>A0ABD2I8S0_9BILA</name>
<evidence type="ECO:0000313" key="3">
    <source>
        <dbReference type="Proteomes" id="UP001620626"/>
    </source>
</evidence>
<evidence type="ECO:0000256" key="1">
    <source>
        <dbReference type="SAM" id="MobiDB-lite"/>
    </source>
</evidence>
<organism evidence="2 3">
    <name type="scientific">Heterodera trifolii</name>
    <dbReference type="NCBI Taxonomy" id="157864"/>
    <lineage>
        <taxon>Eukaryota</taxon>
        <taxon>Metazoa</taxon>
        <taxon>Ecdysozoa</taxon>
        <taxon>Nematoda</taxon>
        <taxon>Chromadorea</taxon>
        <taxon>Rhabditida</taxon>
        <taxon>Tylenchina</taxon>
        <taxon>Tylenchomorpha</taxon>
        <taxon>Tylenchoidea</taxon>
        <taxon>Heteroderidae</taxon>
        <taxon>Heteroderinae</taxon>
        <taxon>Heterodera</taxon>
    </lineage>
</organism>
<reference evidence="2 3" key="1">
    <citation type="submission" date="2024-10" db="EMBL/GenBank/DDBJ databases">
        <authorList>
            <person name="Kim D."/>
        </authorList>
    </citation>
    <scope>NUCLEOTIDE SEQUENCE [LARGE SCALE GENOMIC DNA]</scope>
    <source>
        <strain evidence="2">BH-2024</strain>
    </source>
</reference>
<sequence length="120" mass="12874">MTQESESKDGSGGTLSSFDLPAKKQLKRRAAAKMMVMGGLGLAAKVMDKMNNGNESDGSSGGTLASSVPVKKIFGQRGTGPTSSQDKTELTREFIPNCMAKCMNDDGHKDIDYYDDNEEE</sequence>
<dbReference type="EMBL" id="JBICBT010001394">
    <property type="protein sequence ID" value="KAL3069558.1"/>
    <property type="molecule type" value="Genomic_DNA"/>
</dbReference>
<evidence type="ECO:0000313" key="2">
    <source>
        <dbReference type="EMBL" id="KAL3069558.1"/>
    </source>
</evidence>
<gene>
    <name evidence="2" type="ORF">niasHT_038274</name>
</gene>
<feature type="region of interest" description="Disordered" evidence="1">
    <location>
        <begin position="1"/>
        <end position="22"/>
    </location>
</feature>
<dbReference type="Proteomes" id="UP001620626">
    <property type="component" value="Unassembled WGS sequence"/>
</dbReference>
<dbReference type="AlphaFoldDB" id="A0ABD2I8S0"/>